<dbReference type="InterPro" id="IPR036869">
    <property type="entry name" value="J_dom_sf"/>
</dbReference>
<evidence type="ECO:0000256" key="2">
    <source>
        <dbReference type="PROSITE-ProRule" id="PRU00042"/>
    </source>
</evidence>
<evidence type="ECO:0000313" key="6">
    <source>
        <dbReference type="EMBL" id="KAF7683442.1"/>
    </source>
</evidence>
<proteinExistence type="predicted"/>
<dbReference type="Gene3D" id="3.30.160.60">
    <property type="entry name" value="Classic Zinc Finger"/>
    <property type="match status" value="1"/>
</dbReference>
<dbReference type="PANTHER" id="PTHR44360:SF1">
    <property type="entry name" value="DNAJ HOMOLOG SUBFAMILY B MEMBER 9"/>
    <property type="match status" value="1"/>
</dbReference>
<dbReference type="SUPFAM" id="SSF57667">
    <property type="entry name" value="beta-beta-alpha zinc fingers"/>
    <property type="match status" value="1"/>
</dbReference>
<dbReference type="PROSITE" id="PS50076">
    <property type="entry name" value="DNAJ_2"/>
    <property type="match status" value="1"/>
</dbReference>
<keyword evidence="2" id="KW-0479">Metal-binding</keyword>
<dbReference type="InterPro" id="IPR036236">
    <property type="entry name" value="Znf_C2H2_sf"/>
</dbReference>
<evidence type="ECO:0000256" key="1">
    <source>
        <dbReference type="ARBA" id="ARBA00023186"/>
    </source>
</evidence>
<evidence type="ECO:0000256" key="3">
    <source>
        <dbReference type="SAM" id="MobiDB-lite"/>
    </source>
</evidence>
<dbReference type="SUPFAM" id="SSF46565">
    <property type="entry name" value="Chaperone J-domain"/>
    <property type="match status" value="1"/>
</dbReference>
<keyword evidence="2" id="KW-0863">Zinc-finger</keyword>
<evidence type="ECO:0000313" key="7">
    <source>
        <dbReference type="Proteomes" id="UP001516464"/>
    </source>
</evidence>
<dbReference type="SMART" id="SM00271">
    <property type="entry name" value="DnaJ"/>
    <property type="match status" value="1"/>
</dbReference>
<protein>
    <submittedName>
        <fullName evidence="6">DnaJ like protein subfamily A member 4</fullName>
    </submittedName>
</protein>
<keyword evidence="1" id="KW-0143">Chaperone</keyword>
<name>A0ABQ7HZ07_9MICR</name>
<feature type="domain" description="C2H2-type" evidence="5">
    <location>
        <begin position="289"/>
        <end position="315"/>
    </location>
</feature>
<feature type="compositionally biased region" description="Polar residues" evidence="3">
    <location>
        <begin position="1"/>
        <end position="10"/>
    </location>
</feature>
<dbReference type="PROSITE" id="PS50157">
    <property type="entry name" value="ZINC_FINGER_C2H2_2"/>
    <property type="match status" value="1"/>
</dbReference>
<keyword evidence="7" id="KW-1185">Reference proteome</keyword>
<dbReference type="CDD" id="cd06257">
    <property type="entry name" value="DnaJ"/>
    <property type="match status" value="1"/>
</dbReference>
<accession>A0ABQ7HZ07</accession>
<dbReference type="InterPro" id="IPR001623">
    <property type="entry name" value="DnaJ_domain"/>
</dbReference>
<dbReference type="PROSITE" id="PS00028">
    <property type="entry name" value="ZINC_FINGER_C2H2_1"/>
    <property type="match status" value="2"/>
</dbReference>
<organism evidence="6 7">
    <name type="scientific">Astathelohania contejeani</name>
    <dbReference type="NCBI Taxonomy" id="164912"/>
    <lineage>
        <taxon>Eukaryota</taxon>
        <taxon>Fungi</taxon>
        <taxon>Fungi incertae sedis</taxon>
        <taxon>Microsporidia</taxon>
        <taxon>Astathelohaniidae</taxon>
        <taxon>Astathelohania</taxon>
    </lineage>
</organism>
<sequence>MGSKQSSPQSPYDILGVDPSDPPEVIKKQYTKLLMKYHPNLNPTTGSNDKVIELRNAYTSIMAQPKEDHIIDEDILDLSLYTHEYLSSLDEDEFYRKINSLFRKIEYINNRTMTEYPRFGDRNSKTFYTFYNFYKKFKSKAGCEDLSSDVRRIVEIVSKLDPRLNRTYQREERVKKKRERMKDINSELFCKFCLKEFKSGNQMINHLNSKKHFNKIKETEKNPKEYIEREIEYINNRNSKTEDKKDYKIVKKDDKKLINITNKKDNQNIINKNIKKERIDNYWEHEEFRKCSVCKTVFPSRNQLFIHIRSSHSTM</sequence>
<evidence type="ECO:0000259" key="5">
    <source>
        <dbReference type="PROSITE" id="PS50157"/>
    </source>
</evidence>
<dbReference type="PRINTS" id="PR00625">
    <property type="entry name" value="JDOMAIN"/>
</dbReference>
<comment type="caution">
    <text evidence="6">The sequence shown here is derived from an EMBL/GenBank/DDBJ whole genome shotgun (WGS) entry which is preliminary data.</text>
</comment>
<feature type="region of interest" description="Disordered" evidence="3">
    <location>
        <begin position="1"/>
        <end position="21"/>
    </location>
</feature>
<reference evidence="6 7" key="1">
    <citation type="submission" date="2019-01" db="EMBL/GenBank/DDBJ databases">
        <title>Genomes sequencing and comparative genomics of infectious freshwater microsporidia, Cucumispora dikerogammari and Thelohania contejeani.</title>
        <authorList>
            <person name="Cormier A."/>
            <person name="Giraud I."/>
            <person name="Wattier R."/>
            <person name="Teixeira M."/>
            <person name="Grandjean F."/>
            <person name="Rigaud T."/>
            <person name="Cordaux R."/>
        </authorList>
    </citation>
    <scope>NUCLEOTIDE SEQUENCE [LARGE SCALE GENOMIC DNA]</scope>
    <source>
        <strain evidence="6">T1</strain>
        <tissue evidence="6">Spores</tissue>
    </source>
</reference>
<dbReference type="Gene3D" id="1.10.287.110">
    <property type="entry name" value="DnaJ domain"/>
    <property type="match status" value="1"/>
</dbReference>
<dbReference type="InterPro" id="IPR051948">
    <property type="entry name" value="Hsp70_co-chaperone_J-domain"/>
</dbReference>
<dbReference type="EMBL" id="SBIQ01000087">
    <property type="protein sequence ID" value="KAF7683442.1"/>
    <property type="molecule type" value="Genomic_DNA"/>
</dbReference>
<gene>
    <name evidence="6" type="primary">Dnaja4</name>
    <name evidence="6" type="ORF">TCON_1346</name>
</gene>
<dbReference type="Pfam" id="PF00226">
    <property type="entry name" value="DnaJ"/>
    <property type="match status" value="1"/>
</dbReference>
<dbReference type="Pfam" id="PF12874">
    <property type="entry name" value="zf-met"/>
    <property type="match status" value="2"/>
</dbReference>
<evidence type="ECO:0000259" key="4">
    <source>
        <dbReference type="PROSITE" id="PS50076"/>
    </source>
</evidence>
<dbReference type="PANTHER" id="PTHR44360">
    <property type="entry name" value="DNAJ HOMOLOG SUBFAMILY B MEMBER 9"/>
    <property type="match status" value="1"/>
</dbReference>
<dbReference type="Proteomes" id="UP001516464">
    <property type="component" value="Unassembled WGS sequence"/>
</dbReference>
<keyword evidence="2" id="KW-0862">Zinc</keyword>
<dbReference type="SMART" id="SM00355">
    <property type="entry name" value="ZnF_C2H2"/>
    <property type="match status" value="2"/>
</dbReference>
<dbReference type="InterPro" id="IPR013087">
    <property type="entry name" value="Znf_C2H2_type"/>
</dbReference>
<feature type="domain" description="J" evidence="4">
    <location>
        <begin position="10"/>
        <end position="66"/>
    </location>
</feature>